<accession>A0A174ASA8</accession>
<dbReference type="GO" id="GO:0016747">
    <property type="term" value="F:acyltransferase activity, transferring groups other than amino-acyl groups"/>
    <property type="evidence" value="ECO:0007669"/>
    <property type="project" value="InterPro"/>
</dbReference>
<name>A0A174ASA8_9CLOT</name>
<dbReference type="OrthoDB" id="5292888at2"/>
<sequence>MNLKYKIMNEEDFEGCAYELIEAFKEEPWNEEWTFEQAFTRIDEIMSARVSRGYVVYDGDTVVAMACGRIMTYIDFKELWIDEFSVNPLYQGKGVGSKLIEFIRNELKKEKSKISYLALNTERDYPCVSFYENNGFRASETNLVMFANVDYKGNN</sequence>
<dbReference type="InterPro" id="IPR016181">
    <property type="entry name" value="Acyl_CoA_acyltransferase"/>
</dbReference>
<organism evidence="2 3">
    <name type="scientific">Clostridium disporicum</name>
    <dbReference type="NCBI Taxonomy" id="84024"/>
    <lineage>
        <taxon>Bacteria</taxon>
        <taxon>Bacillati</taxon>
        <taxon>Bacillota</taxon>
        <taxon>Clostridia</taxon>
        <taxon>Eubacteriales</taxon>
        <taxon>Clostridiaceae</taxon>
        <taxon>Clostridium</taxon>
    </lineage>
</organism>
<dbReference type="AlphaFoldDB" id="A0A174ASA8"/>
<dbReference type="PROSITE" id="PS51186">
    <property type="entry name" value="GNAT"/>
    <property type="match status" value="1"/>
</dbReference>
<feature type="domain" description="N-acetyltransferase" evidence="1">
    <location>
        <begin position="3"/>
        <end position="155"/>
    </location>
</feature>
<dbReference type="RefSeq" id="WP_052330626.1">
    <property type="nucleotide sequence ID" value="NZ_CYYT01000002.1"/>
</dbReference>
<protein>
    <submittedName>
        <fullName evidence="2">GCN5-related N-acetyltransferase</fullName>
    </submittedName>
</protein>
<gene>
    <name evidence="2" type="ORF">ERS852470_00987</name>
</gene>
<dbReference type="GeneID" id="83011406"/>
<keyword evidence="2" id="KW-0808">Transferase</keyword>
<dbReference type="SUPFAM" id="SSF55729">
    <property type="entry name" value="Acyl-CoA N-acyltransferases (Nat)"/>
    <property type="match status" value="1"/>
</dbReference>
<reference evidence="2 3" key="1">
    <citation type="submission" date="2015-09" db="EMBL/GenBank/DDBJ databases">
        <authorList>
            <consortium name="Pathogen Informatics"/>
        </authorList>
    </citation>
    <scope>NUCLEOTIDE SEQUENCE [LARGE SCALE GENOMIC DNA]</scope>
    <source>
        <strain evidence="2 3">2789STDY5834855</strain>
    </source>
</reference>
<evidence type="ECO:0000259" key="1">
    <source>
        <dbReference type="PROSITE" id="PS51186"/>
    </source>
</evidence>
<proteinExistence type="predicted"/>
<dbReference type="Gene3D" id="3.40.630.30">
    <property type="match status" value="1"/>
</dbReference>
<dbReference type="Proteomes" id="UP000095558">
    <property type="component" value="Unassembled WGS sequence"/>
</dbReference>
<dbReference type="EMBL" id="CYZV01000008">
    <property type="protein sequence ID" value="CUN90366.1"/>
    <property type="molecule type" value="Genomic_DNA"/>
</dbReference>
<dbReference type="Pfam" id="PF00583">
    <property type="entry name" value="Acetyltransf_1"/>
    <property type="match status" value="1"/>
</dbReference>
<evidence type="ECO:0000313" key="2">
    <source>
        <dbReference type="EMBL" id="CUN90366.1"/>
    </source>
</evidence>
<dbReference type="CDD" id="cd04301">
    <property type="entry name" value="NAT_SF"/>
    <property type="match status" value="1"/>
</dbReference>
<evidence type="ECO:0000313" key="3">
    <source>
        <dbReference type="Proteomes" id="UP000095558"/>
    </source>
</evidence>
<dbReference type="InterPro" id="IPR000182">
    <property type="entry name" value="GNAT_dom"/>
</dbReference>